<name>X0SFK0_9ZZZZ</name>
<evidence type="ECO:0000313" key="2">
    <source>
        <dbReference type="EMBL" id="GAF79818.1"/>
    </source>
</evidence>
<feature type="transmembrane region" description="Helical" evidence="1">
    <location>
        <begin position="48"/>
        <end position="75"/>
    </location>
</feature>
<sequence length="112" mass="12376">MIAEGLSGAAGGLSGVLLSLRLFLPHLQSLDAAQHAGIGPTLWWNASLLLRCVAAVISSVAFMGLTLSIVGGLLLRRSWSEELEDELRRELKRVPWGSRYLMRIMHRVARKR</sequence>
<reference evidence="2" key="1">
    <citation type="journal article" date="2014" name="Front. Microbiol.">
        <title>High frequency of phylogenetically diverse reductive dehalogenase-homologous genes in deep subseafloor sedimentary metagenomes.</title>
        <authorList>
            <person name="Kawai M."/>
            <person name="Futagami T."/>
            <person name="Toyoda A."/>
            <person name="Takaki Y."/>
            <person name="Nishi S."/>
            <person name="Hori S."/>
            <person name="Arai W."/>
            <person name="Tsubouchi T."/>
            <person name="Morono Y."/>
            <person name="Uchiyama I."/>
            <person name="Ito T."/>
            <person name="Fujiyama A."/>
            <person name="Inagaki F."/>
            <person name="Takami H."/>
        </authorList>
    </citation>
    <scope>NUCLEOTIDE SEQUENCE</scope>
    <source>
        <strain evidence="2">Expedition CK06-06</strain>
    </source>
</reference>
<dbReference type="EMBL" id="BARS01005863">
    <property type="protein sequence ID" value="GAF79818.1"/>
    <property type="molecule type" value="Genomic_DNA"/>
</dbReference>
<gene>
    <name evidence="2" type="ORF">S01H1_11495</name>
</gene>
<dbReference type="AlphaFoldDB" id="X0SFK0"/>
<organism evidence="2">
    <name type="scientific">marine sediment metagenome</name>
    <dbReference type="NCBI Taxonomy" id="412755"/>
    <lineage>
        <taxon>unclassified sequences</taxon>
        <taxon>metagenomes</taxon>
        <taxon>ecological metagenomes</taxon>
    </lineage>
</organism>
<comment type="caution">
    <text evidence="2">The sequence shown here is derived from an EMBL/GenBank/DDBJ whole genome shotgun (WGS) entry which is preliminary data.</text>
</comment>
<keyword evidence="1" id="KW-0472">Membrane</keyword>
<evidence type="ECO:0000256" key="1">
    <source>
        <dbReference type="SAM" id="Phobius"/>
    </source>
</evidence>
<protein>
    <submittedName>
        <fullName evidence="2">Uncharacterized protein</fullName>
    </submittedName>
</protein>
<keyword evidence="1" id="KW-0812">Transmembrane</keyword>
<accession>X0SFK0</accession>
<proteinExistence type="predicted"/>
<keyword evidence="1" id="KW-1133">Transmembrane helix</keyword>